<comment type="function">
    <text evidence="4">Component of the large ribosomal subunit. The ribosome is a large ribonucleoprotein complex responsible for the synthesis of proteins in the cell.</text>
</comment>
<dbReference type="Proteomes" id="UP000006813">
    <property type="component" value="Unassembled WGS sequence"/>
</dbReference>
<evidence type="ECO:0000313" key="11">
    <source>
        <dbReference type="Proteomes" id="UP000006813"/>
    </source>
</evidence>
<evidence type="ECO:0000256" key="4">
    <source>
        <dbReference type="ARBA" id="ARBA00034092"/>
    </source>
</evidence>
<dbReference type="InterPro" id="IPR000915">
    <property type="entry name" value="60S_ribosomal_eL6"/>
</dbReference>
<gene>
    <name evidence="10" type="ORF">GW7_14058</name>
</gene>
<dbReference type="Pfam" id="PF01159">
    <property type="entry name" value="Ribosomal_L6e"/>
    <property type="match status" value="1"/>
</dbReference>
<dbReference type="GO" id="GO:0022625">
    <property type="term" value="C:cytosolic large ribosomal subunit"/>
    <property type="evidence" value="ECO:0007669"/>
    <property type="project" value="TreeGrafter"/>
</dbReference>
<organism evidence="10 11">
    <name type="scientific">Heterocephalus glaber</name>
    <name type="common">Naked mole rat</name>
    <dbReference type="NCBI Taxonomy" id="10181"/>
    <lineage>
        <taxon>Eukaryota</taxon>
        <taxon>Metazoa</taxon>
        <taxon>Chordata</taxon>
        <taxon>Craniata</taxon>
        <taxon>Vertebrata</taxon>
        <taxon>Euteleostomi</taxon>
        <taxon>Mammalia</taxon>
        <taxon>Eutheria</taxon>
        <taxon>Euarchontoglires</taxon>
        <taxon>Glires</taxon>
        <taxon>Rodentia</taxon>
        <taxon>Hystricomorpha</taxon>
        <taxon>Bathyergidae</taxon>
        <taxon>Heterocephalus</taxon>
    </lineage>
</organism>
<dbReference type="Pfam" id="PF03868">
    <property type="entry name" value="Ribosomal_L6e_N"/>
    <property type="match status" value="1"/>
</dbReference>
<dbReference type="GO" id="GO:0002181">
    <property type="term" value="P:cytoplasmic translation"/>
    <property type="evidence" value="ECO:0007669"/>
    <property type="project" value="TreeGrafter"/>
</dbReference>
<dbReference type="GO" id="GO:0003723">
    <property type="term" value="F:RNA binding"/>
    <property type="evidence" value="ECO:0007669"/>
    <property type="project" value="TreeGrafter"/>
</dbReference>
<evidence type="ECO:0000256" key="8">
    <source>
        <dbReference type="SAM" id="MobiDB-lite"/>
    </source>
</evidence>
<comment type="similarity">
    <text evidence="1">Belongs to the eukaryotic ribosomal protein eL6 family.</text>
</comment>
<dbReference type="GO" id="GO:0000027">
    <property type="term" value="P:ribosomal large subunit assembly"/>
    <property type="evidence" value="ECO:0007669"/>
    <property type="project" value="TreeGrafter"/>
</dbReference>
<comment type="subunit">
    <text evidence="7">Component of the large ribosomal subunit. May bind IPO9 with low affinity.</text>
</comment>
<keyword evidence="2 10" id="KW-0689">Ribosomal protein</keyword>
<dbReference type="GO" id="GO:0003735">
    <property type="term" value="F:structural constituent of ribosome"/>
    <property type="evidence" value="ECO:0007669"/>
    <property type="project" value="InterPro"/>
</dbReference>
<dbReference type="CDD" id="cd13156">
    <property type="entry name" value="KOW_RPL6"/>
    <property type="match status" value="1"/>
</dbReference>
<dbReference type="PANTHER" id="PTHR10715:SF11">
    <property type="entry name" value="60S RIBOSOMAL PROTEIN L6"/>
    <property type="match status" value="1"/>
</dbReference>
<dbReference type="EMBL" id="JH169123">
    <property type="protein sequence ID" value="EHB05979.1"/>
    <property type="molecule type" value="Genomic_DNA"/>
</dbReference>
<protein>
    <recommendedName>
        <fullName evidence="5">Large ribosomal subunit protein eL6</fullName>
    </recommendedName>
    <alternativeName>
        <fullName evidence="6">60S ribosomal protein L6</fullName>
    </alternativeName>
</protein>
<dbReference type="InterPro" id="IPR005568">
    <property type="entry name" value="Ribosomal_uL6_N"/>
</dbReference>
<evidence type="ECO:0000256" key="3">
    <source>
        <dbReference type="ARBA" id="ARBA00023274"/>
    </source>
</evidence>
<evidence type="ECO:0000256" key="2">
    <source>
        <dbReference type="ARBA" id="ARBA00022980"/>
    </source>
</evidence>
<evidence type="ECO:0000256" key="6">
    <source>
        <dbReference type="ARBA" id="ARBA00035351"/>
    </source>
</evidence>
<evidence type="ECO:0000256" key="5">
    <source>
        <dbReference type="ARBA" id="ARBA00035233"/>
    </source>
</evidence>
<dbReference type="InParanoid" id="G5B9L8"/>
<sequence length="308" mass="34312">MFSTSPAKGLEPTAVSHASLYQGSAPGRPKANDGSQEACANRRRTCATRMRDPHWSQKAMLKAKTRDPLRTAAIPSDSDSEDLSSDDENSRVCTGKPAMESSPGKSTASSPPSAFILLAMILRKALYKRKYSAAKSKVEKKKEKVLATVTKPVGGDKNGDTQVVKLRKMPGYYPPEDVPQKLLNHGKKPFSQHVRKLQASITPRAILVVLTGRHRAKRVVLLKQLPSGLLLVTEPLTLNGVPLHRTHQKAVIATSTKIDISNVKIPKYLIDAYFKKKELQRPRHQEGEIFDTKKDTRFQSSTRWIREW</sequence>
<dbReference type="InterPro" id="IPR041997">
    <property type="entry name" value="Ribosomal_eL6_KOW"/>
</dbReference>
<accession>G5B9L8</accession>
<evidence type="ECO:0000313" key="10">
    <source>
        <dbReference type="EMBL" id="EHB05979.1"/>
    </source>
</evidence>
<feature type="compositionally biased region" description="Acidic residues" evidence="8">
    <location>
        <begin position="78"/>
        <end position="87"/>
    </location>
</feature>
<feature type="region of interest" description="Disordered" evidence="8">
    <location>
        <begin position="1"/>
        <end position="110"/>
    </location>
</feature>
<dbReference type="STRING" id="10181.G5B9L8"/>
<feature type="domain" description="Large ribosomal subunit protein uL6 N-terminal" evidence="9">
    <location>
        <begin position="119"/>
        <end position="152"/>
    </location>
</feature>
<dbReference type="InterPro" id="IPR014722">
    <property type="entry name" value="Rib_uL2_dom2"/>
</dbReference>
<evidence type="ECO:0000259" key="9">
    <source>
        <dbReference type="Pfam" id="PF03868"/>
    </source>
</evidence>
<proteinExistence type="inferred from homology"/>
<dbReference type="InterPro" id="IPR008991">
    <property type="entry name" value="Translation_prot_SH3-like_sf"/>
</dbReference>
<evidence type="ECO:0000256" key="1">
    <source>
        <dbReference type="ARBA" id="ARBA00010592"/>
    </source>
</evidence>
<dbReference type="AlphaFoldDB" id="G5B9L8"/>
<dbReference type="PANTHER" id="PTHR10715">
    <property type="entry name" value="60S RIBOSOMAL PROTEIN L6"/>
    <property type="match status" value="1"/>
</dbReference>
<evidence type="ECO:0000256" key="7">
    <source>
        <dbReference type="ARBA" id="ARBA00046388"/>
    </source>
</evidence>
<keyword evidence="3" id="KW-0687">Ribonucleoprotein</keyword>
<dbReference type="SUPFAM" id="SSF50104">
    <property type="entry name" value="Translation proteins SH3-like domain"/>
    <property type="match status" value="1"/>
</dbReference>
<dbReference type="Gene3D" id="2.30.30.30">
    <property type="match status" value="1"/>
</dbReference>
<reference evidence="10 11" key="1">
    <citation type="journal article" date="2011" name="Nature">
        <title>Genome sequencing reveals insights into physiology and longevity of the naked mole rat.</title>
        <authorList>
            <person name="Kim E.B."/>
            <person name="Fang X."/>
            <person name="Fushan A.A."/>
            <person name="Huang Z."/>
            <person name="Lobanov A.V."/>
            <person name="Han L."/>
            <person name="Marino S.M."/>
            <person name="Sun X."/>
            <person name="Turanov A.A."/>
            <person name="Yang P."/>
            <person name="Yim S.H."/>
            <person name="Zhao X."/>
            <person name="Kasaikina M.V."/>
            <person name="Stoletzki N."/>
            <person name="Peng C."/>
            <person name="Polak P."/>
            <person name="Xiong Z."/>
            <person name="Kiezun A."/>
            <person name="Zhu Y."/>
            <person name="Chen Y."/>
            <person name="Kryukov G.V."/>
            <person name="Zhang Q."/>
            <person name="Peshkin L."/>
            <person name="Yang L."/>
            <person name="Bronson R.T."/>
            <person name="Buffenstein R."/>
            <person name="Wang B."/>
            <person name="Han C."/>
            <person name="Li Q."/>
            <person name="Chen L."/>
            <person name="Zhao W."/>
            <person name="Sunyaev S.R."/>
            <person name="Park T.J."/>
            <person name="Zhang G."/>
            <person name="Wang J."/>
            <person name="Gladyshev V.N."/>
        </authorList>
    </citation>
    <scope>NUCLEOTIDE SEQUENCE [LARGE SCALE GENOMIC DNA]</scope>
</reference>
<name>G5B9L8_HETGA</name>